<dbReference type="Pfam" id="PF00583">
    <property type="entry name" value="Acetyltransf_1"/>
    <property type="match status" value="1"/>
</dbReference>
<accession>A0ABU2BZQ5</accession>
<evidence type="ECO:0000313" key="6">
    <source>
        <dbReference type="Proteomes" id="UP001183648"/>
    </source>
</evidence>
<sequence>MIRVATIEDVPAVTALEAAVFGPDAWSAASVTEELTGPRRRAWVDGDPVSAYAVTATAGDVADLQRIAVDPSRRGTGVASALMTTLLDAARSDGAARVLLEVAADNEAALGLYARHGFAEIDRRAAYYRDGRDALVLSLELTRE</sequence>
<proteinExistence type="inferred from homology"/>
<evidence type="ECO:0000256" key="3">
    <source>
        <dbReference type="RuleBase" id="RU363094"/>
    </source>
</evidence>
<name>A0ABU2BZQ5_9ACTN</name>
<dbReference type="SUPFAM" id="SSF55729">
    <property type="entry name" value="Acyl-CoA N-acyltransferases (Nat)"/>
    <property type="match status" value="1"/>
</dbReference>
<evidence type="ECO:0000259" key="4">
    <source>
        <dbReference type="PROSITE" id="PS51186"/>
    </source>
</evidence>
<dbReference type="InterPro" id="IPR050832">
    <property type="entry name" value="Bact_Acetyltransf"/>
</dbReference>
<dbReference type="NCBIfam" id="TIGR01575">
    <property type="entry name" value="rimI"/>
    <property type="match status" value="1"/>
</dbReference>
<protein>
    <recommendedName>
        <fullName evidence="3">[Ribosomal protein bS18]-alanine N-acetyltransferase</fullName>
        <ecNumber evidence="3">2.3.1.266</ecNumber>
    </recommendedName>
</protein>
<dbReference type="GO" id="GO:0008999">
    <property type="term" value="F:protein-N-terminal-alanine acetyltransferase activity"/>
    <property type="evidence" value="ECO:0007669"/>
    <property type="project" value="UniProtKB-EC"/>
</dbReference>
<reference evidence="5 6" key="1">
    <citation type="submission" date="2023-07" db="EMBL/GenBank/DDBJ databases">
        <title>Sequencing the genomes of 1000 actinobacteria strains.</title>
        <authorList>
            <person name="Klenk H.-P."/>
        </authorList>
    </citation>
    <scope>NUCLEOTIDE SEQUENCE [LARGE SCALE GENOMIC DNA]</scope>
    <source>
        <strain evidence="5 6">DSM 19426</strain>
    </source>
</reference>
<dbReference type="InterPro" id="IPR000182">
    <property type="entry name" value="GNAT_dom"/>
</dbReference>
<evidence type="ECO:0000256" key="1">
    <source>
        <dbReference type="ARBA" id="ARBA00022679"/>
    </source>
</evidence>
<keyword evidence="1 5" id="KW-0808">Transferase</keyword>
<dbReference type="CDD" id="cd04301">
    <property type="entry name" value="NAT_SF"/>
    <property type="match status" value="1"/>
</dbReference>
<dbReference type="InterPro" id="IPR006464">
    <property type="entry name" value="AcTrfase_RimI/Ard1"/>
</dbReference>
<comment type="subcellular location">
    <subcellularLocation>
        <location evidence="3">Cytoplasm</location>
    </subcellularLocation>
</comment>
<dbReference type="EMBL" id="JAVDYG010000001">
    <property type="protein sequence ID" value="MDR7363869.1"/>
    <property type="molecule type" value="Genomic_DNA"/>
</dbReference>
<dbReference type="Gene3D" id="3.40.630.30">
    <property type="match status" value="1"/>
</dbReference>
<keyword evidence="2 5" id="KW-0012">Acyltransferase</keyword>
<feature type="domain" description="N-acetyltransferase" evidence="4">
    <location>
        <begin position="1"/>
        <end position="142"/>
    </location>
</feature>
<dbReference type="EC" id="2.3.1.266" evidence="3"/>
<evidence type="ECO:0000256" key="2">
    <source>
        <dbReference type="ARBA" id="ARBA00023315"/>
    </source>
</evidence>
<dbReference type="PROSITE" id="PS51186">
    <property type="entry name" value="GNAT"/>
    <property type="match status" value="1"/>
</dbReference>
<evidence type="ECO:0000313" key="5">
    <source>
        <dbReference type="EMBL" id="MDR7363869.1"/>
    </source>
</evidence>
<dbReference type="PANTHER" id="PTHR43877">
    <property type="entry name" value="AMINOALKYLPHOSPHONATE N-ACETYLTRANSFERASE-RELATED-RELATED"/>
    <property type="match status" value="1"/>
</dbReference>
<keyword evidence="6" id="KW-1185">Reference proteome</keyword>
<keyword evidence="3" id="KW-0963">Cytoplasm</keyword>
<comment type="function">
    <text evidence="3">Acetylates the N-terminal alanine of ribosomal protein bS18.</text>
</comment>
<dbReference type="Proteomes" id="UP001183648">
    <property type="component" value="Unassembled WGS sequence"/>
</dbReference>
<comment type="caution">
    <text evidence="5">The sequence shown here is derived from an EMBL/GenBank/DDBJ whole genome shotgun (WGS) entry which is preliminary data.</text>
</comment>
<dbReference type="InterPro" id="IPR016181">
    <property type="entry name" value="Acyl_CoA_acyltransferase"/>
</dbReference>
<gene>
    <name evidence="5" type="ORF">J2S63_003422</name>
</gene>
<comment type="catalytic activity">
    <reaction evidence="3">
        <text>N-terminal L-alanyl-[ribosomal protein bS18] + acetyl-CoA = N-terminal N(alpha)-acetyl-L-alanyl-[ribosomal protein bS18] + CoA + H(+)</text>
        <dbReference type="Rhea" id="RHEA:43756"/>
        <dbReference type="Rhea" id="RHEA-COMP:10676"/>
        <dbReference type="Rhea" id="RHEA-COMP:10677"/>
        <dbReference type="ChEBI" id="CHEBI:15378"/>
        <dbReference type="ChEBI" id="CHEBI:57287"/>
        <dbReference type="ChEBI" id="CHEBI:57288"/>
        <dbReference type="ChEBI" id="CHEBI:64718"/>
        <dbReference type="ChEBI" id="CHEBI:83683"/>
        <dbReference type="EC" id="2.3.1.266"/>
    </reaction>
</comment>
<organism evidence="5 6">
    <name type="scientific">Nocardioides marmoribigeumensis</name>
    <dbReference type="NCBI Taxonomy" id="433649"/>
    <lineage>
        <taxon>Bacteria</taxon>
        <taxon>Bacillati</taxon>
        <taxon>Actinomycetota</taxon>
        <taxon>Actinomycetes</taxon>
        <taxon>Propionibacteriales</taxon>
        <taxon>Nocardioidaceae</taxon>
        <taxon>Nocardioides</taxon>
    </lineage>
</organism>
<dbReference type="RefSeq" id="WP_310304762.1">
    <property type="nucleotide sequence ID" value="NZ_BAAAPS010000005.1"/>
</dbReference>
<comment type="similarity">
    <text evidence="3">Belongs to the acetyltransferase family. RimI subfamily.</text>
</comment>